<keyword evidence="3 6" id="KW-0812">Transmembrane</keyword>
<sequence>MLLLYFKFRKTAVVLFAIFFISDLLLIFRQIFPFFRLDDIFYIIKFVFISSFAYKIIFLMVVSYIYFVSYFLLKKCKKNHLYLYFFIFTSLLFLVQNISIVIQPNSKIWMSSKFVRFVELQHDGFSQNLRMKQEPMQKLPYSQASKKFFEKNDSQNKLEKPHVFFIINESLGVPKNQAVLDQILSPLYDDELLIHDLKINQTSYVGPTVYAELRELCHAQPFNFNLKNLESGFDKCLPHLFQKRGYETIALHGALGTMYDRKYWYPRAGFQKTIFFENEKWKSQCYSFPGACDWEIAQLISSIFSKANKPQFIYWLTLNSHSLYDKRDIFYNVFDCKAFKIEESTESCRNIKLQAQFFYVLAEMLRSSEIKNAEVVIVGDHAPVILNKSEKEKYFIEDNILLISFEVNKT</sequence>
<dbReference type="InterPro" id="IPR050448">
    <property type="entry name" value="OpgB/LTA_synthase_biosynth"/>
</dbReference>
<feature type="transmembrane region" description="Helical" evidence="6">
    <location>
        <begin position="52"/>
        <end position="73"/>
    </location>
</feature>
<keyword evidence="8" id="KW-0378">Hydrolase</keyword>
<keyword evidence="5 6" id="KW-0472">Membrane</keyword>
<reference evidence="8" key="1">
    <citation type="submission" date="2020-06" db="EMBL/GenBank/DDBJ databases">
        <authorList>
            <person name="Dong N."/>
        </authorList>
    </citation>
    <scope>NUCLEOTIDE SEQUENCE</scope>
    <source>
        <strain evidence="8">DF49-4</strain>
    </source>
</reference>
<dbReference type="AlphaFoldDB" id="A0AB35LXM5"/>
<dbReference type="PANTHER" id="PTHR47371">
    <property type="entry name" value="LIPOTEICHOIC ACID SYNTHASE"/>
    <property type="match status" value="1"/>
</dbReference>
<dbReference type="Pfam" id="PF00884">
    <property type="entry name" value="Sulfatase"/>
    <property type="match status" value="1"/>
</dbReference>
<dbReference type="Gene3D" id="3.40.720.10">
    <property type="entry name" value="Alkaline Phosphatase, subunit A"/>
    <property type="match status" value="1"/>
</dbReference>
<evidence type="ECO:0000313" key="9">
    <source>
        <dbReference type="Proteomes" id="UP001174419"/>
    </source>
</evidence>
<proteinExistence type="predicted"/>
<evidence type="ECO:0000256" key="5">
    <source>
        <dbReference type="ARBA" id="ARBA00023136"/>
    </source>
</evidence>
<evidence type="ECO:0000256" key="4">
    <source>
        <dbReference type="ARBA" id="ARBA00022989"/>
    </source>
</evidence>
<comment type="subcellular location">
    <subcellularLocation>
        <location evidence="1">Cell membrane</location>
        <topology evidence="1">Multi-pass membrane protein</topology>
    </subcellularLocation>
</comment>
<keyword evidence="2" id="KW-1003">Cell membrane</keyword>
<evidence type="ECO:0000256" key="2">
    <source>
        <dbReference type="ARBA" id="ARBA00022475"/>
    </source>
</evidence>
<dbReference type="PANTHER" id="PTHR47371:SF3">
    <property type="entry name" value="PHOSPHOGLYCEROL TRANSFERASE I"/>
    <property type="match status" value="1"/>
</dbReference>
<dbReference type="SUPFAM" id="SSF53649">
    <property type="entry name" value="Alkaline phosphatase-like"/>
    <property type="match status" value="1"/>
</dbReference>
<reference evidence="8" key="2">
    <citation type="journal article" date="2022" name="Sci. Total Environ.">
        <title>Prevalence, transmission, and molecular epidemiology of tet(X)-positive bacteria among humans, animals, and environmental niches in China: An epidemiological, and genomic-based study.</title>
        <authorList>
            <person name="Dong N."/>
            <person name="Zeng Y."/>
            <person name="Cai C."/>
            <person name="Sun C."/>
            <person name="Lu J."/>
            <person name="Liu C."/>
            <person name="Zhou H."/>
            <person name="Sun Q."/>
            <person name="Shu L."/>
            <person name="Wang H."/>
            <person name="Wang Y."/>
            <person name="Wang S."/>
            <person name="Wu C."/>
            <person name="Chan E.W."/>
            <person name="Chen G."/>
            <person name="Shen Z."/>
            <person name="Chen S."/>
            <person name="Zhang R."/>
        </authorList>
    </citation>
    <scope>NUCLEOTIDE SEQUENCE</scope>
    <source>
        <strain evidence="8">DF49-4</strain>
    </source>
</reference>
<dbReference type="EMBL" id="JACANG010000001">
    <property type="protein sequence ID" value="MDM1717680.1"/>
    <property type="molecule type" value="Genomic_DNA"/>
</dbReference>
<evidence type="ECO:0000256" key="1">
    <source>
        <dbReference type="ARBA" id="ARBA00004651"/>
    </source>
</evidence>
<dbReference type="Proteomes" id="UP001174419">
    <property type="component" value="Unassembled WGS sequence"/>
</dbReference>
<evidence type="ECO:0000259" key="7">
    <source>
        <dbReference type="Pfam" id="PF00884"/>
    </source>
</evidence>
<feature type="domain" description="Sulfatase N-terminal" evidence="7">
    <location>
        <begin position="228"/>
        <end position="385"/>
    </location>
</feature>
<dbReference type="InterPro" id="IPR017850">
    <property type="entry name" value="Alkaline_phosphatase_core_sf"/>
</dbReference>
<dbReference type="GO" id="GO:0005886">
    <property type="term" value="C:plasma membrane"/>
    <property type="evidence" value="ECO:0007669"/>
    <property type="project" value="UniProtKB-SubCell"/>
</dbReference>
<dbReference type="InterPro" id="IPR000917">
    <property type="entry name" value="Sulfatase_N"/>
</dbReference>
<feature type="transmembrane region" description="Helical" evidence="6">
    <location>
        <begin position="82"/>
        <end position="102"/>
    </location>
</feature>
<protein>
    <submittedName>
        <fullName evidence="8">Sulfatase-like hydrolase/transferase</fullName>
    </submittedName>
</protein>
<dbReference type="RefSeq" id="WP_286380694.1">
    <property type="nucleotide sequence ID" value="NZ_JACANG010000001.1"/>
</dbReference>
<organism evidence="8 9">
    <name type="scientific">Acinetobacter towneri</name>
    <dbReference type="NCBI Taxonomy" id="202956"/>
    <lineage>
        <taxon>Bacteria</taxon>
        <taxon>Pseudomonadati</taxon>
        <taxon>Pseudomonadota</taxon>
        <taxon>Gammaproteobacteria</taxon>
        <taxon>Moraxellales</taxon>
        <taxon>Moraxellaceae</taxon>
        <taxon>Acinetobacter</taxon>
    </lineage>
</organism>
<accession>A0AB35LXM5</accession>
<name>A0AB35LXM5_9GAMM</name>
<evidence type="ECO:0000256" key="6">
    <source>
        <dbReference type="SAM" id="Phobius"/>
    </source>
</evidence>
<evidence type="ECO:0000313" key="8">
    <source>
        <dbReference type="EMBL" id="MDM1717680.1"/>
    </source>
</evidence>
<feature type="transmembrane region" description="Helical" evidence="6">
    <location>
        <begin position="12"/>
        <end position="32"/>
    </location>
</feature>
<evidence type="ECO:0000256" key="3">
    <source>
        <dbReference type="ARBA" id="ARBA00022692"/>
    </source>
</evidence>
<comment type="caution">
    <text evidence="8">The sequence shown here is derived from an EMBL/GenBank/DDBJ whole genome shotgun (WGS) entry which is preliminary data.</text>
</comment>
<keyword evidence="4 6" id="KW-1133">Transmembrane helix</keyword>
<gene>
    <name evidence="8" type="ORF">HX110_00625</name>
</gene>
<dbReference type="GO" id="GO:0016787">
    <property type="term" value="F:hydrolase activity"/>
    <property type="evidence" value="ECO:0007669"/>
    <property type="project" value="UniProtKB-KW"/>
</dbReference>